<proteinExistence type="predicted"/>
<dbReference type="InterPro" id="IPR001761">
    <property type="entry name" value="Peripla_BP/Lac1_sug-bd_dom"/>
</dbReference>
<name>A0ABM8ZLD9_9VIBR</name>
<dbReference type="Gene3D" id="1.10.260.40">
    <property type="entry name" value="lambda repressor-like DNA-binding domains"/>
    <property type="match status" value="1"/>
</dbReference>
<reference evidence="5" key="1">
    <citation type="submission" date="2021-12" db="EMBL/GenBank/DDBJ databases">
        <authorList>
            <person name="Rodrigo-Torres L."/>
            <person name="Arahal R. D."/>
            <person name="Lucena T."/>
        </authorList>
    </citation>
    <scope>NUCLEOTIDE SEQUENCE</scope>
    <source>
        <strain evidence="5">CECT 8226</strain>
    </source>
</reference>
<dbReference type="CDD" id="cd01392">
    <property type="entry name" value="HTH_LacI"/>
    <property type="match status" value="1"/>
</dbReference>
<evidence type="ECO:0000259" key="4">
    <source>
        <dbReference type="PROSITE" id="PS50932"/>
    </source>
</evidence>
<dbReference type="Gene3D" id="3.40.50.2300">
    <property type="match status" value="2"/>
</dbReference>
<dbReference type="Pfam" id="PF00532">
    <property type="entry name" value="Peripla_BP_1"/>
    <property type="match status" value="1"/>
</dbReference>
<gene>
    <name evidence="5" type="primary">ccpA</name>
    <name evidence="5" type="ORF">VHP8226_02877</name>
</gene>
<dbReference type="InterPro" id="IPR010982">
    <property type="entry name" value="Lambda_DNA-bd_dom_sf"/>
</dbReference>
<protein>
    <submittedName>
        <fullName evidence="5">Catabolite control protein A</fullName>
    </submittedName>
</protein>
<evidence type="ECO:0000256" key="2">
    <source>
        <dbReference type="ARBA" id="ARBA00023125"/>
    </source>
</evidence>
<feature type="domain" description="HTH lacI-type" evidence="4">
    <location>
        <begin position="8"/>
        <end position="67"/>
    </location>
</feature>
<dbReference type="InterPro" id="IPR000843">
    <property type="entry name" value="HTH_LacI"/>
</dbReference>
<dbReference type="SUPFAM" id="SSF53822">
    <property type="entry name" value="Periplasmic binding protein-like I"/>
    <property type="match status" value="1"/>
</dbReference>
<dbReference type="EMBL" id="CAKLCM010000003">
    <property type="protein sequence ID" value="CAH0528850.1"/>
    <property type="molecule type" value="Genomic_DNA"/>
</dbReference>
<accession>A0ABM8ZLD9</accession>
<dbReference type="Pfam" id="PF00356">
    <property type="entry name" value="LacI"/>
    <property type="match status" value="1"/>
</dbReference>
<evidence type="ECO:0000256" key="1">
    <source>
        <dbReference type="ARBA" id="ARBA00023015"/>
    </source>
</evidence>
<dbReference type="PANTHER" id="PTHR30146">
    <property type="entry name" value="LACI-RELATED TRANSCRIPTIONAL REPRESSOR"/>
    <property type="match status" value="1"/>
</dbReference>
<dbReference type="PANTHER" id="PTHR30146:SF109">
    <property type="entry name" value="HTH-TYPE TRANSCRIPTIONAL REGULATOR GALS"/>
    <property type="match status" value="1"/>
</dbReference>
<organism evidence="5 6">
    <name type="scientific">Vibrio hippocampi</name>
    <dbReference type="NCBI Taxonomy" id="654686"/>
    <lineage>
        <taxon>Bacteria</taxon>
        <taxon>Pseudomonadati</taxon>
        <taxon>Pseudomonadota</taxon>
        <taxon>Gammaproteobacteria</taxon>
        <taxon>Vibrionales</taxon>
        <taxon>Vibrionaceae</taxon>
        <taxon>Vibrio</taxon>
    </lineage>
</organism>
<keyword evidence="6" id="KW-1185">Reference proteome</keyword>
<evidence type="ECO:0000313" key="6">
    <source>
        <dbReference type="Proteomes" id="UP000838160"/>
    </source>
</evidence>
<keyword evidence="3" id="KW-0804">Transcription</keyword>
<dbReference type="InterPro" id="IPR028082">
    <property type="entry name" value="Peripla_BP_I"/>
</dbReference>
<evidence type="ECO:0000313" key="5">
    <source>
        <dbReference type="EMBL" id="CAH0528850.1"/>
    </source>
</evidence>
<comment type="caution">
    <text evidence="5">The sequence shown here is derived from an EMBL/GenBank/DDBJ whole genome shotgun (WGS) entry which is preliminary data.</text>
</comment>
<keyword evidence="1" id="KW-0805">Transcription regulation</keyword>
<evidence type="ECO:0000256" key="3">
    <source>
        <dbReference type="ARBA" id="ARBA00023163"/>
    </source>
</evidence>
<dbReference type="PROSITE" id="PS50932">
    <property type="entry name" value="HTH_LACI_2"/>
    <property type="match status" value="1"/>
</dbReference>
<keyword evidence="2" id="KW-0238">DNA-binding</keyword>
<dbReference type="Proteomes" id="UP000838160">
    <property type="component" value="Unassembled WGS sequence"/>
</dbReference>
<sequence>MRLKKRTVSIQSVAKMARVSPATVSRFLNRTSFVSDEKCQKIEDAIKQLNYKTTIKSPNFDQGRSMTIGVLVQHPDSPYTCQIINDMERALMHHGYQLAITSGYWDQQLETHALNYLRQLNVDGIIIITGNLTEEQIVDFAKSTPVVAVGYSIEAHQIRCINIDNELAGYMATLHLLQAGHISIAHIKGLDSQPDSHSRFEGYKRALREAGIQPNNRLIKEGNFSSARAYQLTTELLDDNKTKVTAIFAANDLTAYGVIKAIHDYGLKVPDDISVVGFDDLPTSHYFTPGLTTLRQPIEELGKITACSILNLLSGQRYDERLPPFELIVRESTKSLKTNK</sequence>
<dbReference type="SUPFAM" id="SSF47413">
    <property type="entry name" value="lambda repressor-like DNA-binding domains"/>
    <property type="match status" value="1"/>
</dbReference>
<dbReference type="SMART" id="SM00354">
    <property type="entry name" value="HTH_LACI"/>
    <property type="match status" value="1"/>
</dbReference>
<dbReference type="RefSeq" id="WP_237485746.1">
    <property type="nucleotide sequence ID" value="NZ_CAKLCM010000003.1"/>
</dbReference>